<sequence>MVHPLYFLCEIHAKAKKEMRSQDVFACGTDPQLDPTISLNPFARYNQGAHHPTNPTNPNPRRSPFASDVLSQLASSSQPQLAFVSASARVRPARVLLARVPSSSRFICSSWWFGFYNLQNKGNSNSENMN</sequence>
<organism evidence="2 3">
    <name type="scientific">Brassica cretica</name>
    <name type="common">Mustard</name>
    <dbReference type="NCBI Taxonomy" id="69181"/>
    <lineage>
        <taxon>Eukaryota</taxon>
        <taxon>Viridiplantae</taxon>
        <taxon>Streptophyta</taxon>
        <taxon>Embryophyta</taxon>
        <taxon>Tracheophyta</taxon>
        <taxon>Spermatophyta</taxon>
        <taxon>Magnoliopsida</taxon>
        <taxon>eudicotyledons</taxon>
        <taxon>Gunneridae</taxon>
        <taxon>Pentapetalae</taxon>
        <taxon>rosids</taxon>
        <taxon>malvids</taxon>
        <taxon>Brassicales</taxon>
        <taxon>Brassicaceae</taxon>
        <taxon>Brassiceae</taxon>
        <taxon>Brassica</taxon>
    </lineage>
</organism>
<dbReference type="Proteomes" id="UP000266723">
    <property type="component" value="Unassembled WGS sequence"/>
</dbReference>
<feature type="region of interest" description="Disordered" evidence="1">
    <location>
        <begin position="44"/>
        <end position="69"/>
    </location>
</feature>
<proteinExistence type="predicted"/>
<evidence type="ECO:0000256" key="1">
    <source>
        <dbReference type="SAM" id="MobiDB-lite"/>
    </source>
</evidence>
<keyword evidence="3" id="KW-1185">Reference proteome</keyword>
<evidence type="ECO:0000313" key="2">
    <source>
        <dbReference type="EMBL" id="KAF3605607.1"/>
    </source>
</evidence>
<dbReference type="EMBL" id="QGKV02000297">
    <property type="protein sequence ID" value="KAF3605607.1"/>
    <property type="molecule type" value="Genomic_DNA"/>
</dbReference>
<gene>
    <name evidence="2" type="ORF">DY000_02048554</name>
</gene>
<name>A0ABQ7EPS3_BRACR</name>
<evidence type="ECO:0000313" key="3">
    <source>
        <dbReference type="Proteomes" id="UP000266723"/>
    </source>
</evidence>
<comment type="caution">
    <text evidence="2">The sequence shown here is derived from an EMBL/GenBank/DDBJ whole genome shotgun (WGS) entry which is preliminary data.</text>
</comment>
<protein>
    <submittedName>
        <fullName evidence="2">Uncharacterized protein</fullName>
    </submittedName>
</protein>
<accession>A0ABQ7EPS3</accession>
<reference evidence="2 3" key="1">
    <citation type="journal article" date="2020" name="BMC Genomics">
        <title>Intraspecific diversification of the crop wild relative Brassica cretica Lam. using demographic model selection.</title>
        <authorList>
            <person name="Kioukis A."/>
            <person name="Michalopoulou V.A."/>
            <person name="Briers L."/>
            <person name="Pirintsos S."/>
            <person name="Studholme D.J."/>
            <person name="Pavlidis P."/>
            <person name="Sarris P.F."/>
        </authorList>
    </citation>
    <scope>NUCLEOTIDE SEQUENCE [LARGE SCALE GENOMIC DNA]</scope>
    <source>
        <strain evidence="3">cv. PFS-1207/04</strain>
    </source>
</reference>